<protein>
    <submittedName>
        <fullName evidence="1">Uncharacterized protein</fullName>
    </submittedName>
</protein>
<dbReference type="OrthoDB" id="2757592at2759"/>
<reference evidence="1 2" key="1">
    <citation type="journal article" date="2016" name="Mol. Biol. Evol.">
        <title>Comparative Genomics of Early-Diverging Mushroom-Forming Fungi Provides Insights into the Origins of Lignocellulose Decay Capabilities.</title>
        <authorList>
            <person name="Nagy L.G."/>
            <person name="Riley R."/>
            <person name="Tritt A."/>
            <person name="Adam C."/>
            <person name="Daum C."/>
            <person name="Floudas D."/>
            <person name="Sun H."/>
            <person name="Yadav J.S."/>
            <person name="Pangilinan J."/>
            <person name="Larsson K.H."/>
            <person name="Matsuura K."/>
            <person name="Barry K."/>
            <person name="Labutti K."/>
            <person name="Kuo R."/>
            <person name="Ohm R.A."/>
            <person name="Bhattacharya S.S."/>
            <person name="Shirouzu T."/>
            <person name="Yoshinaga Y."/>
            <person name="Martin F.M."/>
            <person name="Grigoriev I.V."/>
            <person name="Hibbett D.S."/>
        </authorList>
    </citation>
    <scope>NUCLEOTIDE SEQUENCE [LARGE SCALE GENOMIC DNA]</scope>
    <source>
        <strain evidence="1 2">93-53</strain>
    </source>
</reference>
<proteinExistence type="predicted"/>
<dbReference type="STRING" id="1314785.A0A165EFJ3"/>
<gene>
    <name evidence="1" type="ORF">LAESUDRAFT_602513</name>
</gene>
<dbReference type="RefSeq" id="XP_040764689.1">
    <property type="nucleotide sequence ID" value="XM_040903080.1"/>
</dbReference>
<sequence length="112" mass="13350">WMIKVQKIWLTERIPDFLEAQKKDMTSVFFPLVYEAWFNEFPNDELTVANMETAEGSVDIARSNKLNKQKDHVYWWFHNHTWATSSASGSKKVLNLMKEKQKLTPYQAYYKL</sequence>
<dbReference type="GeneID" id="63820111"/>
<dbReference type="AlphaFoldDB" id="A0A165EFJ3"/>
<evidence type="ECO:0000313" key="1">
    <source>
        <dbReference type="EMBL" id="KZT06949.1"/>
    </source>
</evidence>
<dbReference type="Proteomes" id="UP000076871">
    <property type="component" value="Unassembled WGS sequence"/>
</dbReference>
<name>A0A165EFJ3_9APHY</name>
<feature type="non-terminal residue" evidence="1">
    <location>
        <position position="112"/>
    </location>
</feature>
<dbReference type="InParanoid" id="A0A165EFJ3"/>
<evidence type="ECO:0000313" key="2">
    <source>
        <dbReference type="Proteomes" id="UP000076871"/>
    </source>
</evidence>
<feature type="non-terminal residue" evidence="1">
    <location>
        <position position="1"/>
    </location>
</feature>
<keyword evidence="2" id="KW-1185">Reference proteome</keyword>
<accession>A0A165EFJ3</accession>
<organism evidence="1 2">
    <name type="scientific">Laetiporus sulphureus 93-53</name>
    <dbReference type="NCBI Taxonomy" id="1314785"/>
    <lineage>
        <taxon>Eukaryota</taxon>
        <taxon>Fungi</taxon>
        <taxon>Dikarya</taxon>
        <taxon>Basidiomycota</taxon>
        <taxon>Agaricomycotina</taxon>
        <taxon>Agaricomycetes</taxon>
        <taxon>Polyporales</taxon>
        <taxon>Laetiporus</taxon>
    </lineage>
</organism>
<dbReference type="EMBL" id="KV427621">
    <property type="protein sequence ID" value="KZT06949.1"/>
    <property type="molecule type" value="Genomic_DNA"/>
</dbReference>